<dbReference type="InterPro" id="IPR006665">
    <property type="entry name" value="OmpA-like"/>
</dbReference>
<keyword evidence="5" id="KW-0812">Transmembrane</keyword>
<dbReference type="InterPro" id="IPR009282">
    <property type="entry name" value="DUF937"/>
</dbReference>
<dbReference type="PRINTS" id="PR01021">
    <property type="entry name" value="OMPADOMAIN"/>
</dbReference>
<dbReference type="CDD" id="cd07185">
    <property type="entry name" value="OmpA_C-like"/>
    <property type="match status" value="1"/>
</dbReference>
<protein>
    <submittedName>
        <fullName evidence="7">Outer membrane protein OmpA</fullName>
    </submittedName>
</protein>
<evidence type="ECO:0000256" key="5">
    <source>
        <dbReference type="SAM" id="Phobius"/>
    </source>
</evidence>
<dbReference type="PROSITE" id="PS51123">
    <property type="entry name" value="OMPA_2"/>
    <property type="match status" value="1"/>
</dbReference>
<keyword evidence="8" id="KW-1185">Reference proteome</keyword>
<dbReference type="PANTHER" id="PTHR30329">
    <property type="entry name" value="STATOR ELEMENT OF FLAGELLAR MOTOR COMPLEX"/>
    <property type="match status" value="1"/>
</dbReference>
<accession>A0A1C4EES1</accession>
<gene>
    <name evidence="7" type="ORF">GA0116948_10856</name>
</gene>
<dbReference type="InterPro" id="IPR050330">
    <property type="entry name" value="Bact_OuterMem_StrucFunc"/>
</dbReference>
<evidence type="ECO:0000256" key="3">
    <source>
        <dbReference type="ARBA" id="ARBA00023237"/>
    </source>
</evidence>
<evidence type="ECO:0000313" key="8">
    <source>
        <dbReference type="Proteomes" id="UP000242818"/>
    </source>
</evidence>
<feature type="transmembrane region" description="Helical" evidence="5">
    <location>
        <begin position="195"/>
        <end position="213"/>
    </location>
</feature>
<dbReference type="Proteomes" id="UP000242818">
    <property type="component" value="Unassembled WGS sequence"/>
</dbReference>
<dbReference type="InterPro" id="IPR006664">
    <property type="entry name" value="OMP_bac"/>
</dbReference>
<dbReference type="STRING" id="1335309.GA0116948_10856"/>
<dbReference type="EMBL" id="FMAR01000008">
    <property type="protein sequence ID" value="SCC42099.1"/>
    <property type="molecule type" value="Genomic_DNA"/>
</dbReference>
<keyword evidence="3" id="KW-0998">Cell outer membrane</keyword>
<name>A0A1C4EES1_9BACT</name>
<dbReference type="Pfam" id="PF00691">
    <property type="entry name" value="OmpA"/>
    <property type="match status" value="1"/>
</dbReference>
<dbReference type="PANTHER" id="PTHR30329:SF21">
    <property type="entry name" value="LIPOPROTEIN YIAD-RELATED"/>
    <property type="match status" value="1"/>
</dbReference>
<keyword evidence="5" id="KW-1133">Transmembrane helix</keyword>
<keyword evidence="2 4" id="KW-0472">Membrane</keyword>
<feature type="domain" description="OmpA-like" evidence="6">
    <location>
        <begin position="281"/>
        <end position="398"/>
    </location>
</feature>
<organism evidence="7 8">
    <name type="scientific">Chitinophaga costaii</name>
    <dbReference type="NCBI Taxonomy" id="1335309"/>
    <lineage>
        <taxon>Bacteria</taxon>
        <taxon>Pseudomonadati</taxon>
        <taxon>Bacteroidota</taxon>
        <taxon>Chitinophagia</taxon>
        <taxon>Chitinophagales</taxon>
        <taxon>Chitinophagaceae</taxon>
        <taxon>Chitinophaga</taxon>
    </lineage>
</organism>
<dbReference type="RefSeq" id="WP_089712644.1">
    <property type="nucleotide sequence ID" value="NZ_FMAR01000008.1"/>
</dbReference>
<comment type="subcellular location">
    <subcellularLocation>
        <location evidence="1">Cell outer membrane</location>
    </subcellularLocation>
</comment>
<dbReference type="InterPro" id="IPR036737">
    <property type="entry name" value="OmpA-like_sf"/>
</dbReference>
<dbReference type="SUPFAM" id="SSF103088">
    <property type="entry name" value="OmpA-like"/>
    <property type="match status" value="1"/>
</dbReference>
<dbReference type="OrthoDB" id="9782229at2"/>
<sequence>MAFHFVTAIKKYLPENVVAQAAQYYGETPANVQKGIDAIIPVSLLGLLQQVEGGHMASLVDYSHDAFKSGILENVSNVFNHTGGGIPSLAPSLLSEVFGSRLGTIANSITTSIGLKGSTTSALLGTILPLALAVIHKHVNENDMSAGAIASLLAQQKKEVASSVPPEINLQQLLGDAAPVINRPNGLPATRKTNWAGPLLIGLLLIIGVWYWLRSCNQPNASKPISDTITTTDHSTGTDTVVTLRSAPLQLTLPNGVKIDALKGGIEDRLIAFIKDPYTEAGKDIWFDFNTLNFTFGTANILPSSRTELENIAQILKAYPKVKIKIGGYTDRVGEEAANKKLSQARAEAVAKALREEGVGSQVTGAEGYGSQYAKYAADAPEADRIKDRRISVSVREK</sequence>
<evidence type="ECO:0000256" key="4">
    <source>
        <dbReference type="PROSITE-ProRule" id="PRU00473"/>
    </source>
</evidence>
<dbReference type="Pfam" id="PF06078">
    <property type="entry name" value="DUF937"/>
    <property type="match status" value="1"/>
</dbReference>
<dbReference type="GO" id="GO:0009279">
    <property type="term" value="C:cell outer membrane"/>
    <property type="evidence" value="ECO:0007669"/>
    <property type="project" value="UniProtKB-SubCell"/>
</dbReference>
<evidence type="ECO:0000313" key="7">
    <source>
        <dbReference type="EMBL" id="SCC42099.1"/>
    </source>
</evidence>
<dbReference type="AlphaFoldDB" id="A0A1C4EES1"/>
<evidence type="ECO:0000256" key="1">
    <source>
        <dbReference type="ARBA" id="ARBA00004442"/>
    </source>
</evidence>
<reference evidence="7 8" key="1">
    <citation type="submission" date="2016-08" db="EMBL/GenBank/DDBJ databases">
        <authorList>
            <person name="Seilhamer J.J."/>
        </authorList>
    </citation>
    <scope>NUCLEOTIDE SEQUENCE [LARGE SCALE GENOMIC DNA]</scope>
    <source>
        <strain evidence="7 8">A37T2</strain>
    </source>
</reference>
<evidence type="ECO:0000256" key="2">
    <source>
        <dbReference type="ARBA" id="ARBA00023136"/>
    </source>
</evidence>
<proteinExistence type="predicted"/>
<evidence type="ECO:0000259" key="6">
    <source>
        <dbReference type="PROSITE" id="PS51123"/>
    </source>
</evidence>
<dbReference type="Gene3D" id="3.30.1330.60">
    <property type="entry name" value="OmpA-like domain"/>
    <property type="match status" value="1"/>
</dbReference>